<dbReference type="RefSeq" id="WP_147609032.1">
    <property type="nucleotide sequence ID" value="NZ_JAFIQO010000102.1"/>
</dbReference>
<evidence type="ECO:0000259" key="2">
    <source>
        <dbReference type="Pfam" id="PF01051"/>
    </source>
</evidence>
<evidence type="ECO:0000256" key="1">
    <source>
        <dbReference type="ARBA" id="ARBA00038283"/>
    </source>
</evidence>
<dbReference type="EMBL" id="JAFIQO010000102">
    <property type="protein sequence ID" value="MBP0056419.1"/>
    <property type="molecule type" value="Genomic_DNA"/>
</dbReference>
<gene>
    <name evidence="3" type="ORF">JYQ75_03235</name>
</gene>
<dbReference type="InterPro" id="IPR036390">
    <property type="entry name" value="WH_DNA-bd_sf"/>
</dbReference>
<dbReference type="Gene3D" id="1.10.10.10">
    <property type="entry name" value="Winged helix-like DNA-binding domain superfamily/Winged helix DNA-binding domain"/>
    <property type="match status" value="2"/>
</dbReference>
<feature type="domain" description="Initiator Rep protein WH1" evidence="2">
    <location>
        <begin position="14"/>
        <end position="156"/>
    </location>
</feature>
<evidence type="ECO:0000313" key="4">
    <source>
        <dbReference type="Proteomes" id="UP001315001"/>
    </source>
</evidence>
<organism evidence="3 4">
    <name type="scientific">Anaerobutyricum soehngenii</name>
    <dbReference type="NCBI Taxonomy" id="105843"/>
    <lineage>
        <taxon>Bacteria</taxon>
        <taxon>Bacillati</taxon>
        <taxon>Bacillota</taxon>
        <taxon>Clostridia</taxon>
        <taxon>Lachnospirales</taxon>
        <taxon>Lachnospiraceae</taxon>
        <taxon>Anaerobutyricum</taxon>
    </lineage>
</organism>
<dbReference type="Pfam" id="PF21205">
    <property type="entry name" value="Rep3_C"/>
    <property type="match status" value="1"/>
</dbReference>
<sequence>MKRELDTKESIKTVTSNQFITACGLEGISLKARKLLYIAISQSKKTDTEFYEYEIGVKEFADLMEIDASNVYKEADVLTDELMRGFVKIQEKNSKSWRKYQLFDMCQYTENGSIRFEISKQMTDFLLNLTGSFSQPLLHDFLKMRSPYSMAIWHLMQMKMKSKKPGITATMGFDISLAELRKVTGCTDKLKQVGEFKKRVLDKALREIFDCAGVKITYQNIKVGRTVEGFRFFAEGIAHIDLNRIPLAEQERIQANAERLKKGEPLQ</sequence>
<protein>
    <submittedName>
        <fullName evidence="3">Replication initiation protein</fullName>
    </submittedName>
</protein>
<dbReference type="Pfam" id="PF01051">
    <property type="entry name" value="Rep3_N"/>
    <property type="match status" value="1"/>
</dbReference>
<dbReference type="Proteomes" id="UP001315001">
    <property type="component" value="Unassembled WGS sequence"/>
</dbReference>
<dbReference type="SUPFAM" id="SSF46785">
    <property type="entry name" value="Winged helix' DNA-binding domain"/>
    <property type="match status" value="2"/>
</dbReference>
<reference evidence="3 4" key="1">
    <citation type="submission" date="2021-02" db="EMBL/GenBank/DDBJ databases">
        <title>Lactate utilizing bacteria of the human gut.</title>
        <authorList>
            <person name="Sheridan P.O."/>
        </authorList>
    </citation>
    <scope>NUCLEOTIDE SEQUENCE [LARGE SCALE GENOMIC DNA]</scope>
    <source>
        <strain evidence="3 4">HTF-83D</strain>
    </source>
</reference>
<comment type="similarity">
    <text evidence="1">Belongs to the initiator RepB protein family.</text>
</comment>
<name>A0ABS3ZGK4_9FIRM</name>
<proteinExistence type="inferred from homology"/>
<dbReference type="InterPro" id="IPR036388">
    <property type="entry name" value="WH-like_DNA-bd_sf"/>
</dbReference>
<evidence type="ECO:0000313" key="3">
    <source>
        <dbReference type="EMBL" id="MBP0056419.1"/>
    </source>
</evidence>
<dbReference type="InterPro" id="IPR000525">
    <property type="entry name" value="Initiator_Rep_WH1"/>
</dbReference>
<keyword evidence="4" id="KW-1185">Reference proteome</keyword>
<comment type="caution">
    <text evidence="3">The sequence shown here is derived from an EMBL/GenBank/DDBJ whole genome shotgun (WGS) entry which is preliminary data.</text>
</comment>
<dbReference type="PROSITE" id="PS51257">
    <property type="entry name" value="PROKAR_LIPOPROTEIN"/>
    <property type="match status" value="1"/>
</dbReference>
<accession>A0ABS3ZGK4</accession>